<accession>A0AAE8MYJ5</accession>
<feature type="region of interest" description="Disordered" evidence="1">
    <location>
        <begin position="544"/>
        <end position="629"/>
    </location>
</feature>
<keyword evidence="3" id="KW-1185">Reference proteome</keyword>
<evidence type="ECO:0000256" key="1">
    <source>
        <dbReference type="SAM" id="MobiDB-lite"/>
    </source>
</evidence>
<dbReference type="Gene3D" id="1.25.40.10">
    <property type="entry name" value="Tetratricopeptide repeat domain"/>
    <property type="match status" value="1"/>
</dbReference>
<dbReference type="SMART" id="SM00028">
    <property type="entry name" value="TPR"/>
    <property type="match status" value="4"/>
</dbReference>
<evidence type="ECO:0000313" key="2">
    <source>
        <dbReference type="EMBL" id="SPO02945.1"/>
    </source>
</evidence>
<proteinExistence type="predicted"/>
<sequence>MPVRRRVKLRQLEAVLLPDIHHYLLLMTGEVLKLDGHSRFLRLAIKCGSTVLSRTASPSGDPCRVVVPIANLAIGHAHYLRRHMGPAIEHLQLARNQFHTLPDSPLKQFYLGRCVCLLIQSHAYMGRLDREVDVSSDAIGLLRGLMNLVIDQSPDKRNFVERADNVLLKLTHPPSIWYERCLYDIVEITTAHLHIHRSSSPDPHYARLVALLMGMPAKGAPDIYHIEREFALSLTFHSKMDEALALWRRLLHWKNSMRDDQEEEEDTIRFRIITCLVTLGRPRDAKVELSKVDLAHSLVHFSHGPGLLYLARRTYYQIGEFGKLLELCRGYQNLCDQKFKPNDIVPLMNRYYSARILKRLGRYGEAVKRYRNFVSVVEKTTELMSGNSFAFEIDSTRTLQGLLGEGRRGLAHALRLTGRIDECIFQYRKALQFARTDYFSDFKLVRAVLKSLAYLYESTGDTKNAIVAYDLLHRHYLRKPAHDQLAVIKYSWYRGKMFLLMGQLEHALALFRHAHFTCASKRMESAKTRWPTPAELELARRTIETEDEEQEAAPGEMEDGPMPVQEHEQNRGQEAEQSTKQALGGDGTSRGAELPAENVAPGAPQEPAHEDLDVEDRSPFGSQESVPKMAVGDNDRWWARTIEASIEVAERGGCVEDPVPLDHYDSDPDEIAPDTDEPTLASEPFVMPPIGKRLGEMTEPKFEELPETYKEYKEAKLERERYPWRRGVYEDEAKGYLENEAPSTGATVSQPIRSFEIDLSWI</sequence>
<feature type="compositionally biased region" description="Acidic residues" evidence="1">
    <location>
        <begin position="667"/>
        <end position="677"/>
    </location>
</feature>
<feature type="compositionally biased region" description="Basic and acidic residues" evidence="1">
    <location>
        <begin position="656"/>
        <end position="666"/>
    </location>
</feature>
<organism evidence="2 3">
    <name type="scientific">Cephalotrichum gorgonifer</name>
    <dbReference type="NCBI Taxonomy" id="2041049"/>
    <lineage>
        <taxon>Eukaryota</taxon>
        <taxon>Fungi</taxon>
        <taxon>Dikarya</taxon>
        <taxon>Ascomycota</taxon>
        <taxon>Pezizomycotina</taxon>
        <taxon>Sordariomycetes</taxon>
        <taxon>Hypocreomycetidae</taxon>
        <taxon>Microascales</taxon>
        <taxon>Microascaceae</taxon>
        <taxon>Cephalotrichum</taxon>
    </lineage>
</organism>
<protein>
    <submittedName>
        <fullName evidence="2">Uncharacterized protein</fullName>
    </submittedName>
</protein>
<dbReference type="InterPro" id="IPR011990">
    <property type="entry name" value="TPR-like_helical_dom_sf"/>
</dbReference>
<feature type="region of interest" description="Disordered" evidence="1">
    <location>
        <begin position="656"/>
        <end position="699"/>
    </location>
</feature>
<feature type="compositionally biased region" description="Acidic residues" evidence="1">
    <location>
        <begin position="545"/>
        <end position="559"/>
    </location>
</feature>
<feature type="compositionally biased region" description="Basic and acidic residues" evidence="1">
    <location>
        <begin position="607"/>
        <end position="618"/>
    </location>
</feature>
<comment type="caution">
    <text evidence="2">The sequence shown here is derived from an EMBL/GenBank/DDBJ whole genome shotgun (WGS) entry which is preliminary data.</text>
</comment>
<name>A0AAE8MYJ5_9PEZI</name>
<reference evidence="2" key="1">
    <citation type="submission" date="2018-03" db="EMBL/GenBank/DDBJ databases">
        <authorList>
            <person name="Guldener U."/>
        </authorList>
    </citation>
    <scope>NUCLEOTIDE SEQUENCE</scope>
</reference>
<dbReference type="EMBL" id="ONZQ02000007">
    <property type="protein sequence ID" value="SPO02945.1"/>
    <property type="molecule type" value="Genomic_DNA"/>
</dbReference>
<dbReference type="SUPFAM" id="SSF48452">
    <property type="entry name" value="TPR-like"/>
    <property type="match status" value="1"/>
</dbReference>
<evidence type="ECO:0000313" key="3">
    <source>
        <dbReference type="Proteomes" id="UP001187682"/>
    </source>
</evidence>
<dbReference type="Proteomes" id="UP001187682">
    <property type="component" value="Unassembled WGS sequence"/>
</dbReference>
<feature type="compositionally biased region" description="Basic and acidic residues" evidence="1">
    <location>
        <begin position="565"/>
        <end position="574"/>
    </location>
</feature>
<dbReference type="InterPro" id="IPR019734">
    <property type="entry name" value="TPR_rpt"/>
</dbReference>
<dbReference type="AlphaFoldDB" id="A0AAE8MYJ5"/>
<gene>
    <name evidence="2" type="ORF">DNG_05624</name>
</gene>